<evidence type="ECO:0000256" key="2">
    <source>
        <dbReference type="PROSITE-ProRule" id="PRU00335"/>
    </source>
</evidence>
<gene>
    <name evidence="4" type="ORF">AVDCRST_MAG12-903</name>
</gene>
<dbReference type="EMBL" id="CADCVK010000148">
    <property type="protein sequence ID" value="CAA9472572.1"/>
    <property type="molecule type" value="Genomic_DNA"/>
</dbReference>
<dbReference type="GO" id="GO:0003677">
    <property type="term" value="F:DNA binding"/>
    <property type="evidence" value="ECO:0007669"/>
    <property type="project" value="UniProtKB-UniRule"/>
</dbReference>
<reference evidence="4" key="1">
    <citation type="submission" date="2020-02" db="EMBL/GenBank/DDBJ databases">
        <authorList>
            <person name="Meier V. D."/>
        </authorList>
    </citation>
    <scope>NUCLEOTIDE SEQUENCE</scope>
    <source>
        <strain evidence="4">AVDCRST_MAG12</strain>
    </source>
</reference>
<accession>A0A6J4RLT1</accession>
<dbReference type="InterPro" id="IPR036271">
    <property type="entry name" value="Tet_transcr_reg_TetR-rel_C_sf"/>
</dbReference>
<dbReference type="InterPro" id="IPR041467">
    <property type="entry name" value="Sco4008_C"/>
</dbReference>
<protein>
    <recommendedName>
        <fullName evidence="3">HTH tetR-type domain-containing protein</fullName>
    </recommendedName>
</protein>
<dbReference type="SUPFAM" id="SSF46689">
    <property type="entry name" value="Homeodomain-like"/>
    <property type="match status" value="1"/>
</dbReference>
<proteinExistence type="predicted"/>
<evidence type="ECO:0000259" key="3">
    <source>
        <dbReference type="PROSITE" id="PS50977"/>
    </source>
</evidence>
<dbReference type="PANTHER" id="PTHR30328">
    <property type="entry name" value="TRANSCRIPTIONAL REPRESSOR"/>
    <property type="match status" value="1"/>
</dbReference>
<organism evidence="4">
    <name type="scientific">uncultured Rubrobacteraceae bacterium</name>
    <dbReference type="NCBI Taxonomy" id="349277"/>
    <lineage>
        <taxon>Bacteria</taxon>
        <taxon>Bacillati</taxon>
        <taxon>Actinomycetota</taxon>
        <taxon>Rubrobacteria</taxon>
        <taxon>Rubrobacterales</taxon>
        <taxon>Rubrobacteraceae</taxon>
        <taxon>environmental samples</taxon>
    </lineage>
</organism>
<name>A0A6J4RLT1_9ACTN</name>
<sequence>MARDSEATRNRILGAAIWEFAAYGLAGARIDRIAEAAGANKRSIYVYFENKELLFNAALTHVISDLVEAVPLTEDDLPGYAGRMFDYLLSHPEALRMSMWRHLERPAAGPDVADVYAQKVEAMAGGRGGFTASGLPPTDLLVLVQGLTSSWLVSPVDLLAADGDDPYSPERLAAHRSSIVEAARRLCAPTPSQPPPS</sequence>
<dbReference type="Pfam" id="PF17926">
    <property type="entry name" value="TetR_C_21"/>
    <property type="match status" value="1"/>
</dbReference>
<dbReference type="SUPFAM" id="SSF48498">
    <property type="entry name" value="Tetracyclin repressor-like, C-terminal domain"/>
    <property type="match status" value="1"/>
</dbReference>
<dbReference type="GO" id="GO:0006355">
    <property type="term" value="P:regulation of DNA-templated transcription"/>
    <property type="evidence" value="ECO:0007669"/>
    <property type="project" value="UniProtKB-ARBA"/>
</dbReference>
<keyword evidence="1 2" id="KW-0238">DNA-binding</keyword>
<dbReference type="InterPro" id="IPR009057">
    <property type="entry name" value="Homeodomain-like_sf"/>
</dbReference>
<evidence type="ECO:0000313" key="4">
    <source>
        <dbReference type="EMBL" id="CAA9472572.1"/>
    </source>
</evidence>
<dbReference type="Gene3D" id="1.10.357.10">
    <property type="entry name" value="Tetracycline Repressor, domain 2"/>
    <property type="match status" value="1"/>
</dbReference>
<dbReference type="InterPro" id="IPR001647">
    <property type="entry name" value="HTH_TetR"/>
</dbReference>
<feature type="DNA-binding region" description="H-T-H motif" evidence="2">
    <location>
        <begin position="29"/>
        <end position="48"/>
    </location>
</feature>
<dbReference type="AlphaFoldDB" id="A0A6J4RLT1"/>
<dbReference type="PANTHER" id="PTHR30328:SF54">
    <property type="entry name" value="HTH-TYPE TRANSCRIPTIONAL REPRESSOR SCO4008"/>
    <property type="match status" value="1"/>
</dbReference>
<evidence type="ECO:0000256" key="1">
    <source>
        <dbReference type="ARBA" id="ARBA00023125"/>
    </source>
</evidence>
<dbReference type="PROSITE" id="PS50977">
    <property type="entry name" value="HTH_TETR_2"/>
    <property type="match status" value="1"/>
</dbReference>
<feature type="domain" description="HTH tetR-type" evidence="3">
    <location>
        <begin position="6"/>
        <end position="66"/>
    </location>
</feature>
<dbReference type="PRINTS" id="PR00455">
    <property type="entry name" value="HTHTETR"/>
</dbReference>
<dbReference type="InterPro" id="IPR050109">
    <property type="entry name" value="HTH-type_TetR-like_transc_reg"/>
</dbReference>
<dbReference type="Pfam" id="PF00440">
    <property type="entry name" value="TetR_N"/>
    <property type="match status" value="1"/>
</dbReference>